<dbReference type="RefSeq" id="WP_209655744.1">
    <property type="nucleotide sequence ID" value="NZ_JAGJCB010000014.1"/>
</dbReference>
<keyword evidence="2" id="KW-1185">Reference proteome</keyword>
<sequence length="192" mass="20996">MACNNKLTDDILQSCDDLPRKGLKGSSAVIINYDDIDFTSTTSSGATVSSLTLQSGKTGYKLEWFKELGNAGAVYAPNSEDIDGFTASFASRLTTNSTENSERANEIKNGLFVMVVRTKYVGNDGLDEFKIYGFENGLRLSEMTHNTNENSAGFAFTLSTEEGAVEQYPYYTFLETDYATSKASYDALFAEA</sequence>
<evidence type="ECO:0000313" key="1">
    <source>
        <dbReference type="EMBL" id="MBP0904852.1"/>
    </source>
</evidence>
<gene>
    <name evidence="1" type="ORF">J8H85_13505</name>
</gene>
<dbReference type="Proteomes" id="UP000670776">
    <property type="component" value="Unassembled WGS sequence"/>
</dbReference>
<organism evidence="1 2">
    <name type="scientific">Mariniflexile gromovii</name>
    <dbReference type="NCBI Taxonomy" id="362523"/>
    <lineage>
        <taxon>Bacteria</taxon>
        <taxon>Pseudomonadati</taxon>
        <taxon>Bacteroidota</taxon>
        <taxon>Flavobacteriia</taxon>
        <taxon>Flavobacteriales</taxon>
        <taxon>Flavobacteriaceae</taxon>
        <taxon>Mariniflexile</taxon>
    </lineage>
</organism>
<reference evidence="1 2" key="1">
    <citation type="submission" date="2021-04" db="EMBL/GenBank/DDBJ databases">
        <title>Mariniflexile gromovii gen. nov., sp. nov., a gliding bacterium isolated from the sea urchin Strongylocentrotus intermedius.</title>
        <authorList>
            <person name="Ko S."/>
            <person name="Le V."/>
            <person name="Ahn C.-Y."/>
            <person name="Oh H.-M."/>
        </authorList>
    </citation>
    <scope>NUCLEOTIDE SEQUENCE [LARGE SCALE GENOMIC DNA]</scope>
    <source>
        <strain evidence="1 2">KCTC 12570</strain>
    </source>
</reference>
<evidence type="ECO:0008006" key="3">
    <source>
        <dbReference type="Google" id="ProtNLM"/>
    </source>
</evidence>
<dbReference type="EMBL" id="JAGJCB010000014">
    <property type="protein sequence ID" value="MBP0904852.1"/>
    <property type="molecule type" value="Genomic_DNA"/>
</dbReference>
<protein>
    <recommendedName>
        <fullName evidence="3">Major tail protein</fullName>
    </recommendedName>
</protein>
<comment type="caution">
    <text evidence="1">The sequence shown here is derived from an EMBL/GenBank/DDBJ whole genome shotgun (WGS) entry which is preliminary data.</text>
</comment>
<name>A0ABS4BWA5_9FLAO</name>
<proteinExistence type="predicted"/>
<evidence type="ECO:0000313" key="2">
    <source>
        <dbReference type="Proteomes" id="UP000670776"/>
    </source>
</evidence>
<accession>A0ABS4BWA5</accession>